<dbReference type="Proteomes" id="UP001323798">
    <property type="component" value="Chromosome"/>
</dbReference>
<keyword evidence="2" id="KW-0808">Transferase</keyword>
<dbReference type="EC" id="2.4.-.-" evidence="2"/>
<evidence type="ECO:0000313" key="2">
    <source>
        <dbReference type="EMBL" id="WPR89759.1"/>
    </source>
</evidence>
<dbReference type="PANTHER" id="PTHR43685:SF3">
    <property type="entry name" value="SLR2126 PROTEIN"/>
    <property type="match status" value="1"/>
</dbReference>
<feature type="domain" description="Glycosyltransferase 2-like" evidence="1">
    <location>
        <begin position="352"/>
        <end position="518"/>
    </location>
</feature>
<dbReference type="InterPro" id="IPR050834">
    <property type="entry name" value="Glycosyltransf_2"/>
</dbReference>
<accession>A0ABZ0SK55</accession>
<reference evidence="2 3" key="1">
    <citation type="submission" date="2023-11" db="EMBL/GenBank/DDBJ databases">
        <title>Genome sequence of Microbacterium rhizosphaerae KACC 19337.</title>
        <authorList>
            <person name="Choi H."/>
            <person name="Kim S."/>
            <person name="Kim Y."/>
            <person name="Kwon S.-W."/>
            <person name="Heo J."/>
        </authorList>
    </citation>
    <scope>NUCLEOTIDE SEQUENCE [LARGE SCALE GENOMIC DNA]</scope>
    <source>
        <strain evidence="2 3">KACC 19337</strain>
    </source>
</reference>
<dbReference type="EMBL" id="CP139368">
    <property type="protein sequence ID" value="WPR89759.1"/>
    <property type="molecule type" value="Genomic_DNA"/>
</dbReference>
<organism evidence="2 3">
    <name type="scientific">Microbacterium rhizosphaerae</name>
    <dbReference type="NCBI Taxonomy" id="1678237"/>
    <lineage>
        <taxon>Bacteria</taxon>
        <taxon>Bacillati</taxon>
        <taxon>Actinomycetota</taxon>
        <taxon>Actinomycetes</taxon>
        <taxon>Micrococcales</taxon>
        <taxon>Microbacteriaceae</taxon>
        <taxon>Microbacterium</taxon>
    </lineage>
</organism>
<dbReference type="GO" id="GO:0016757">
    <property type="term" value="F:glycosyltransferase activity"/>
    <property type="evidence" value="ECO:0007669"/>
    <property type="project" value="UniProtKB-KW"/>
</dbReference>
<gene>
    <name evidence="2" type="ORF">SM116_00275</name>
</gene>
<dbReference type="SUPFAM" id="SSF53448">
    <property type="entry name" value="Nucleotide-diphospho-sugar transferases"/>
    <property type="match status" value="2"/>
</dbReference>
<proteinExistence type="predicted"/>
<dbReference type="PANTHER" id="PTHR43685">
    <property type="entry name" value="GLYCOSYLTRANSFERASE"/>
    <property type="match status" value="1"/>
</dbReference>
<protein>
    <submittedName>
        <fullName evidence="2">Glycosyltransferase</fullName>
        <ecNumber evidence="2">2.4.-.-</ecNumber>
    </submittedName>
</protein>
<sequence length="666" mass="74410">MPFDYDVVIPTLGNRPALLDQSIASALGQTLPPARVIVVVDGDLIAAAEIKQRWPAVDVVAVAERSGTAAARQRGIESCSATWVTFLDDDDLWAKRKMAVTADYLERHSTCQAVRAVYWIFAEPGDPINEYGGQNVDMHGTSLDDLERAAIGMSPANDFEYLRIQGDSLGLLLERNRGVISTTCVRRSLLEGIPAVPPTMHAGEDHVLFCLIATRAEWHLIDEPLLFYRVHSAQYTRTGIGMARGIIQSRVTAWELCGDAAPRSLGTYGWTYRREFRPFLWAMLRPGKLVEAFRTWTASFQLLPYWTDRALLLIPEPVVWRWDHRVRRITAAAGPKKGYVLDSTAEDRPRLSVCVVTYERPTYLERCLRSLDENVSDDVEIVVVDASKESAEALVAGIRPSAIYVHAPQLAGWMTRSRNEALKRARGDVISFLDDDVVVSAQWQAALLAAYDDPSVSAVAGRTRNLQPGEDVYDQPVGRLRQDGSLTEGFASIQPPTTPIDHGIGANMSFRRRMLARLGGFRDDYPGTAIREDTDIFLRVKRAGGRAVFATDAVVDHLPAPHVHGARFDLRYKLYARRNHMVLLARYDGIRSRMLRRWIVHELRSVRQVAGLRRKAQRLVVITIGIGWGAAAMIRQAHWTPMDPARGDPLATQLRLRMMADAPDGH</sequence>
<dbReference type="Pfam" id="PF00535">
    <property type="entry name" value="Glycos_transf_2"/>
    <property type="match status" value="2"/>
</dbReference>
<dbReference type="InterPro" id="IPR029044">
    <property type="entry name" value="Nucleotide-diphossugar_trans"/>
</dbReference>
<dbReference type="InterPro" id="IPR001173">
    <property type="entry name" value="Glyco_trans_2-like"/>
</dbReference>
<evidence type="ECO:0000313" key="3">
    <source>
        <dbReference type="Proteomes" id="UP001323798"/>
    </source>
</evidence>
<dbReference type="Gene3D" id="3.90.550.10">
    <property type="entry name" value="Spore Coat Polysaccharide Biosynthesis Protein SpsA, Chain A"/>
    <property type="match status" value="2"/>
</dbReference>
<name>A0ABZ0SK55_9MICO</name>
<keyword evidence="2" id="KW-0328">Glycosyltransferase</keyword>
<evidence type="ECO:0000259" key="1">
    <source>
        <dbReference type="Pfam" id="PF00535"/>
    </source>
</evidence>
<keyword evidence="3" id="KW-1185">Reference proteome</keyword>
<feature type="domain" description="Glycosyltransferase 2-like" evidence="1">
    <location>
        <begin position="7"/>
        <end position="122"/>
    </location>
</feature>
<dbReference type="RefSeq" id="WP_320942473.1">
    <property type="nucleotide sequence ID" value="NZ_BAABEU010000003.1"/>
</dbReference>